<dbReference type="EC" id="1.3.1.104" evidence="9"/>
<dbReference type="PANTHER" id="PTHR43981">
    <property type="entry name" value="ENOYL-[ACYL-CARRIER-PROTEIN] REDUCTASE, MITOCHONDRIAL"/>
    <property type="match status" value="1"/>
</dbReference>
<evidence type="ECO:0000256" key="6">
    <source>
        <dbReference type="ARBA" id="ARBA00023002"/>
    </source>
</evidence>
<reference evidence="13" key="1">
    <citation type="submission" date="2020-09" db="EMBL/GenBank/DDBJ databases">
        <title>Sphingomonas sp., a new species isolated from pork steak.</title>
        <authorList>
            <person name="Heidler von Heilborn D."/>
        </authorList>
    </citation>
    <scope>NUCLEOTIDE SEQUENCE [LARGE SCALE GENOMIC DNA]</scope>
</reference>
<dbReference type="SUPFAM" id="SSF51735">
    <property type="entry name" value="NAD(P)-binding Rossmann-fold domains"/>
    <property type="match status" value="1"/>
</dbReference>
<dbReference type="Proteomes" id="UP000595894">
    <property type="component" value="Chromosome"/>
</dbReference>
<dbReference type="InterPro" id="IPR051034">
    <property type="entry name" value="Mito_Enoyl-ACP_Reductase"/>
</dbReference>
<evidence type="ECO:0000313" key="12">
    <source>
        <dbReference type="EMBL" id="QQV78778.1"/>
    </source>
</evidence>
<dbReference type="GO" id="GO:0141148">
    <property type="term" value="F:enoyl-[acyl-carrier-protein] reductase (NADPH) activity"/>
    <property type="evidence" value="ECO:0007669"/>
    <property type="project" value="UniProtKB-EC"/>
</dbReference>
<dbReference type="GO" id="GO:0006633">
    <property type="term" value="P:fatty acid biosynthetic process"/>
    <property type="evidence" value="ECO:0007669"/>
    <property type="project" value="UniProtKB-KW"/>
</dbReference>
<keyword evidence="5" id="KW-0809">Transit peptide</keyword>
<dbReference type="SUPFAM" id="SSF50129">
    <property type="entry name" value="GroES-like"/>
    <property type="match status" value="1"/>
</dbReference>
<dbReference type="KEGG" id="sari:H5J25_01725"/>
<evidence type="ECO:0000256" key="8">
    <source>
        <dbReference type="ARBA" id="ARBA00023160"/>
    </source>
</evidence>
<organism evidence="12 13">
    <name type="scientific">Sphingomonas aliaeris</name>
    <dbReference type="NCBI Taxonomy" id="2759526"/>
    <lineage>
        <taxon>Bacteria</taxon>
        <taxon>Pseudomonadati</taxon>
        <taxon>Pseudomonadota</taxon>
        <taxon>Alphaproteobacteria</taxon>
        <taxon>Sphingomonadales</taxon>
        <taxon>Sphingomonadaceae</taxon>
        <taxon>Sphingomonas</taxon>
    </lineage>
</organism>
<dbReference type="Pfam" id="PF00107">
    <property type="entry name" value="ADH_zinc_N"/>
    <property type="match status" value="1"/>
</dbReference>
<gene>
    <name evidence="12" type="ORF">H5J25_01725</name>
</gene>
<dbReference type="InterPro" id="IPR036291">
    <property type="entry name" value="NAD(P)-bd_dom_sf"/>
</dbReference>
<dbReference type="InterPro" id="IPR020843">
    <property type="entry name" value="ER"/>
</dbReference>
<evidence type="ECO:0000259" key="11">
    <source>
        <dbReference type="SMART" id="SM00829"/>
    </source>
</evidence>
<comment type="catalytic activity">
    <reaction evidence="10">
        <text>a 2,3-saturated acyl-[ACP] + NADP(+) = a (2E)-enoyl-[ACP] + NADPH + H(+)</text>
        <dbReference type="Rhea" id="RHEA:22564"/>
        <dbReference type="Rhea" id="RHEA-COMP:9925"/>
        <dbReference type="Rhea" id="RHEA-COMP:9926"/>
        <dbReference type="ChEBI" id="CHEBI:15378"/>
        <dbReference type="ChEBI" id="CHEBI:57783"/>
        <dbReference type="ChEBI" id="CHEBI:58349"/>
        <dbReference type="ChEBI" id="CHEBI:78784"/>
        <dbReference type="ChEBI" id="CHEBI:78785"/>
        <dbReference type="EC" id="1.3.1.104"/>
    </reaction>
</comment>
<evidence type="ECO:0000256" key="2">
    <source>
        <dbReference type="ARBA" id="ARBA00022516"/>
    </source>
</evidence>
<proteinExistence type="inferred from homology"/>
<dbReference type="InterPro" id="IPR013154">
    <property type="entry name" value="ADH-like_N"/>
</dbReference>
<evidence type="ECO:0000313" key="13">
    <source>
        <dbReference type="Proteomes" id="UP000595894"/>
    </source>
</evidence>
<feature type="domain" description="Enoyl reductase (ER)" evidence="11">
    <location>
        <begin position="11"/>
        <end position="317"/>
    </location>
</feature>
<dbReference type="Gene3D" id="3.90.180.10">
    <property type="entry name" value="Medium-chain alcohol dehydrogenases, catalytic domain"/>
    <property type="match status" value="1"/>
</dbReference>
<dbReference type="PANTHER" id="PTHR43981:SF2">
    <property type="entry name" value="ENOYL-[ACYL-CARRIER-PROTEIN] REDUCTASE, MITOCHONDRIAL"/>
    <property type="match status" value="1"/>
</dbReference>
<dbReference type="Gene3D" id="3.40.50.720">
    <property type="entry name" value="NAD(P)-binding Rossmann-like Domain"/>
    <property type="match status" value="1"/>
</dbReference>
<evidence type="ECO:0000256" key="5">
    <source>
        <dbReference type="ARBA" id="ARBA00022946"/>
    </source>
</evidence>
<protein>
    <recommendedName>
        <fullName evidence="9">enoyl-[acyl-carrier-protein] reductase</fullName>
        <ecNumber evidence="9">1.3.1.104</ecNumber>
    </recommendedName>
</protein>
<dbReference type="InterPro" id="IPR011032">
    <property type="entry name" value="GroES-like_sf"/>
</dbReference>
<keyword evidence="8" id="KW-0275">Fatty acid biosynthesis</keyword>
<dbReference type="AlphaFoldDB" id="A0A974S5K0"/>
<evidence type="ECO:0000256" key="7">
    <source>
        <dbReference type="ARBA" id="ARBA00023098"/>
    </source>
</evidence>
<accession>A0A974S5K0</accession>
<keyword evidence="6" id="KW-0560">Oxidoreductase</keyword>
<keyword evidence="7" id="KW-0443">Lipid metabolism</keyword>
<comment type="similarity">
    <text evidence="1">Belongs to the zinc-containing alcohol dehydrogenase family. Quinone oxidoreductase subfamily.</text>
</comment>
<evidence type="ECO:0000256" key="3">
    <source>
        <dbReference type="ARBA" id="ARBA00022832"/>
    </source>
</evidence>
<name>A0A974S5K0_9SPHN</name>
<keyword evidence="13" id="KW-1185">Reference proteome</keyword>
<evidence type="ECO:0000256" key="4">
    <source>
        <dbReference type="ARBA" id="ARBA00022857"/>
    </source>
</evidence>
<evidence type="ECO:0000256" key="9">
    <source>
        <dbReference type="ARBA" id="ARBA00038963"/>
    </source>
</evidence>
<sequence>MKAIQISAFGEPREVLQFADFPEPTPPGINEVLVQLEASPFNPHDLYVIKGGFPVLPTTPGPVGNEGVGRVIALGANVDHLAIGDRVLLPTFTWLWRERMTISAAGLFALPDADLHQLSMLGINPATAALLLSEYTTLDPGDWVVQNAANSSVGRAVISIAKARGYKTLNIVRRPELVSELEAAGADVVLVAGEDAKAAAEKAVEGGRVGLGIDSVGGEAIGLLADIVSPRAAVVAYSILDSATMSIPAWSPIFKQVTVSGFFLGNPDSAAAAPAAIRDVLPLVVSGALHTPVSGVYPPSAIVEAAIHAERGGKVILDFTAE</sequence>
<dbReference type="SMART" id="SM00829">
    <property type="entry name" value="PKS_ER"/>
    <property type="match status" value="1"/>
</dbReference>
<keyword evidence="2" id="KW-0444">Lipid biosynthesis</keyword>
<evidence type="ECO:0000256" key="10">
    <source>
        <dbReference type="ARBA" id="ARBA00048843"/>
    </source>
</evidence>
<keyword evidence="4" id="KW-0521">NADP</keyword>
<dbReference type="EMBL" id="CP061035">
    <property type="protein sequence ID" value="QQV78778.1"/>
    <property type="molecule type" value="Genomic_DNA"/>
</dbReference>
<dbReference type="Pfam" id="PF08240">
    <property type="entry name" value="ADH_N"/>
    <property type="match status" value="1"/>
</dbReference>
<dbReference type="CDD" id="cd05282">
    <property type="entry name" value="ETR_like"/>
    <property type="match status" value="1"/>
</dbReference>
<evidence type="ECO:0000256" key="1">
    <source>
        <dbReference type="ARBA" id="ARBA00010371"/>
    </source>
</evidence>
<keyword evidence="3" id="KW-0276">Fatty acid metabolism</keyword>
<dbReference type="InterPro" id="IPR013149">
    <property type="entry name" value="ADH-like_C"/>
</dbReference>